<keyword evidence="3" id="KW-1185">Reference proteome</keyword>
<dbReference type="EMBL" id="WJXW01000013">
    <property type="protein sequence ID" value="KAF9731189.1"/>
    <property type="molecule type" value="Genomic_DNA"/>
</dbReference>
<proteinExistence type="predicted"/>
<feature type="region of interest" description="Disordered" evidence="1">
    <location>
        <begin position="1"/>
        <end position="20"/>
    </location>
</feature>
<gene>
    <name evidence="2" type="ORF">PMIN01_11148</name>
</gene>
<organism evidence="2 3">
    <name type="scientific">Paraphaeosphaeria minitans</name>
    <dbReference type="NCBI Taxonomy" id="565426"/>
    <lineage>
        <taxon>Eukaryota</taxon>
        <taxon>Fungi</taxon>
        <taxon>Dikarya</taxon>
        <taxon>Ascomycota</taxon>
        <taxon>Pezizomycotina</taxon>
        <taxon>Dothideomycetes</taxon>
        <taxon>Pleosporomycetidae</taxon>
        <taxon>Pleosporales</taxon>
        <taxon>Massarineae</taxon>
        <taxon>Didymosphaeriaceae</taxon>
        <taxon>Paraphaeosphaeria</taxon>
    </lineage>
</organism>
<dbReference type="Proteomes" id="UP000756921">
    <property type="component" value="Unassembled WGS sequence"/>
</dbReference>
<evidence type="ECO:0000313" key="3">
    <source>
        <dbReference type="Proteomes" id="UP000756921"/>
    </source>
</evidence>
<sequence>MRSKNSTRGQGLSGGSRVAAAGSAGIWRSGESANGCGEMFDALASTTAVGSDELAQQPHKGAAIGEVDASAEHFQRALSIER</sequence>
<evidence type="ECO:0000313" key="2">
    <source>
        <dbReference type="EMBL" id="KAF9731189.1"/>
    </source>
</evidence>
<reference evidence="2" key="1">
    <citation type="journal article" date="2020" name="Mol. Plant Microbe Interact.">
        <title>Genome Sequence of the Biocontrol Agent Coniothyrium minitans strain Conio (IMI 134523).</title>
        <authorList>
            <person name="Patel D."/>
            <person name="Shittu T.A."/>
            <person name="Baroncelli R."/>
            <person name="Muthumeenakshi S."/>
            <person name="Osborne T.H."/>
            <person name="Janganan T.K."/>
            <person name="Sreenivasaprasad S."/>
        </authorList>
    </citation>
    <scope>NUCLEOTIDE SEQUENCE</scope>
    <source>
        <strain evidence="2">Conio</strain>
    </source>
</reference>
<protein>
    <submittedName>
        <fullName evidence="2">Uncharacterized protein</fullName>
    </submittedName>
</protein>
<comment type="caution">
    <text evidence="2">The sequence shown here is derived from an EMBL/GenBank/DDBJ whole genome shotgun (WGS) entry which is preliminary data.</text>
</comment>
<name>A0A9P6G9A0_9PLEO</name>
<accession>A0A9P6G9A0</accession>
<feature type="compositionally biased region" description="Polar residues" evidence="1">
    <location>
        <begin position="1"/>
        <end position="10"/>
    </location>
</feature>
<evidence type="ECO:0000256" key="1">
    <source>
        <dbReference type="SAM" id="MobiDB-lite"/>
    </source>
</evidence>
<dbReference type="AlphaFoldDB" id="A0A9P6G9A0"/>